<name>A0A9X2MS19_9BACL</name>
<dbReference type="SUPFAM" id="SSF53822">
    <property type="entry name" value="Periplasmic binding protein-like I"/>
    <property type="match status" value="1"/>
</dbReference>
<dbReference type="InterPro" id="IPR028082">
    <property type="entry name" value="Peripla_BP_I"/>
</dbReference>
<dbReference type="EMBL" id="JANIPJ010000008">
    <property type="protein sequence ID" value="MCR2804783.1"/>
    <property type="molecule type" value="Genomic_DNA"/>
</dbReference>
<comment type="caution">
    <text evidence="5">The sequence shown here is derived from an EMBL/GenBank/DDBJ whole genome shotgun (WGS) entry which is preliminary data.</text>
</comment>
<evidence type="ECO:0000313" key="5">
    <source>
        <dbReference type="EMBL" id="MCR2804783.1"/>
    </source>
</evidence>
<dbReference type="GO" id="GO:0003700">
    <property type="term" value="F:DNA-binding transcription factor activity"/>
    <property type="evidence" value="ECO:0007669"/>
    <property type="project" value="TreeGrafter"/>
</dbReference>
<evidence type="ECO:0000256" key="1">
    <source>
        <dbReference type="ARBA" id="ARBA00023015"/>
    </source>
</evidence>
<feature type="domain" description="Transcriptional regulator LacI/GalR-like sensor" evidence="4">
    <location>
        <begin position="2"/>
        <end position="90"/>
    </location>
</feature>
<reference evidence="5" key="1">
    <citation type="submission" date="2022-08" db="EMBL/GenBank/DDBJ databases">
        <title>The genomic sequence of strain Paenibacillus sp. SCIV0701.</title>
        <authorList>
            <person name="Zhao H."/>
        </authorList>
    </citation>
    <scope>NUCLEOTIDE SEQUENCE</scope>
    <source>
        <strain evidence="5">SCIV0701</strain>
    </source>
</reference>
<dbReference type="InterPro" id="IPR046335">
    <property type="entry name" value="LacI/GalR-like_sensor"/>
</dbReference>
<gene>
    <name evidence="5" type="ORF">NQZ67_12920</name>
</gene>
<dbReference type="Gene3D" id="3.40.50.2300">
    <property type="match status" value="1"/>
</dbReference>
<keyword evidence="3" id="KW-0804">Transcription</keyword>
<dbReference type="PANTHER" id="PTHR30146">
    <property type="entry name" value="LACI-RELATED TRANSCRIPTIONAL REPRESSOR"/>
    <property type="match status" value="1"/>
</dbReference>
<dbReference type="AlphaFoldDB" id="A0A9X2MS19"/>
<keyword evidence="1" id="KW-0805">Transcription regulation</keyword>
<evidence type="ECO:0000256" key="3">
    <source>
        <dbReference type="ARBA" id="ARBA00023163"/>
    </source>
</evidence>
<dbReference type="PANTHER" id="PTHR30146:SF150">
    <property type="entry name" value="ARABINOSE METABOLISM TRANSCRIPTIONAL REPRESSOR"/>
    <property type="match status" value="1"/>
</dbReference>
<dbReference type="Pfam" id="PF13377">
    <property type="entry name" value="Peripla_BP_3"/>
    <property type="match status" value="1"/>
</dbReference>
<protein>
    <submittedName>
        <fullName evidence="5">Substrate-binding domain-containing protein</fullName>
    </submittedName>
</protein>
<organism evidence="5 6">
    <name type="scientific">Paenibacillus soyae</name>
    <dbReference type="NCBI Taxonomy" id="2969249"/>
    <lineage>
        <taxon>Bacteria</taxon>
        <taxon>Bacillati</taxon>
        <taxon>Bacillota</taxon>
        <taxon>Bacilli</taxon>
        <taxon>Bacillales</taxon>
        <taxon>Paenibacillaceae</taxon>
        <taxon>Paenibacillus</taxon>
    </lineage>
</organism>
<evidence type="ECO:0000256" key="2">
    <source>
        <dbReference type="ARBA" id="ARBA00023125"/>
    </source>
</evidence>
<keyword evidence="2" id="KW-0238">DNA-binding</keyword>
<keyword evidence="6" id="KW-1185">Reference proteome</keyword>
<sequence>MFAATDDMAVGVLNGALDHGLRVPDDISIIGFDGSAVAEIVRPSITSMQQPMDEVGRKSVEYIHQLIVHPDLIIDEDIILQHWLVERESFKPRV</sequence>
<dbReference type="Proteomes" id="UP001141950">
    <property type="component" value="Unassembled WGS sequence"/>
</dbReference>
<dbReference type="GO" id="GO:0000976">
    <property type="term" value="F:transcription cis-regulatory region binding"/>
    <property type="evidence" value="ECO:0007669"/>
    <property type="project" value="TreeGrafter"/>
</dbReference>
<proteinExistence type="predicted"/>
<evidence type="ECO:0000313" key="6">
    <source>
        <dbReference type="Proteomes" id="UP001141950"/>
    </source>
</evidence>
<accession>A0A9X2MS19</accession>
<evidence type="ECO:0000259" key="4">
    <source>
        <dbReference type="Pfam" id="PF13377"/>
    </source>
</evidence>